<evidence type="ECO:0000313" key="3">
    <source>
        <dbReference type="RefSeq" id="XP_026549407.1"/>
    </source>
</evidence>
<reference evidence="3" key="1">
    <citation type="submission" date="2025-08" db="UniProtKB">
        <authorList>
            <consortium name="RefSeq"/>
        </authorList>
    </citation>
    <scope>IDENTIFICATION</scope>
</reference>
<accession>A0A6J1W264</accession>
<gene>
    <name evidence="3" type="primary">LOC113431289</name>
</gene>
<dbReference type="InterPro" id="IPR052575">
    <property type="entry name" value="SSU_processome_comp_20"/>
</dbReference>
<dbReference type="Proteomes" id="UP000504612">
    <property type="component" value="Unplaced"/>
</dbReference>
<dbReference type="PANTHER" id="PTHR17695">
    <property type="entry name" value="SMALL SUBUNIT PROCESSOME COMPONENT 20 HOMOLOG"/>
    <property type="match status" value="1"/>
</dbReference>
<dbReference type="AlphaFoldDB" id="A0A6J1W264"/>
<dbReference type="RefSeq" id="XP_026549407.1">
    <property type="nucleotide sequence ID" value="XM_026693622.1"/>
</dbReference>
<feature type="non-terminal residue" evidence="3">
    <location>
        <position position="175"/>
    </location>
</feature>
<dbReference type="InterPro" id="IPR046523">
    <property type="entry name" value="UTP20_dom"/>
</dbReference>
<dbReference type="GeneID" id="113431289"/>
<sequence length="175" mass="19543">MEARRSKSYDSYEILAKYVGKNQVIKLILPLKEVLENTTSLKLSRKVHETLRRIVSGLIVNKAMTAETVLLLSHGLISENLPLLTEKAKMKTAVPPDPRLQPESCLLLPPTPIRGGQKAPVSSKTNMHVLVESGLRLLHMSLKRSKINSSDEHVLEMMDPFVPLLITCLQSTDIK</sequence>
<feature type="domain" description="U3 small nucleolar RNA-associated protein 20" evidence="1">
    <location>
        <begin position="1"/>
        <end position="77"/>
    </location>
</feature>
<dbReference type="KEGG" id="nss:113431289"/>
<evidence type="ECO:0000313" key="2">
    <source>
        <dbReference type="Proteomes" id="UP000504612"/>
    </source>
</evidence>
<protein>
    <submittedName>
        <fullName evidence="3">Small subunit processome component 20 homolog</fullName>
    </submittedName>
</protein>
<organism evidence="2 3">
    <name type="scientific">Notechis scutatus</name>
    <name type="common">mainland tiger snake</name>
    <dbReference type="NCBI Taxonomy" id="8663"/>
    <lineage>
        <taxon>Eukaryota</taxon>
        <taxon>Metazoa</taxon>
        <taxon>Chordata</taxon>
        <taxon>Craniata</taxon>
        <taxon>Vertebrata</taxon>
        <taxon>Euteleostomi</taxon>
        <taxon>Lepidosauria</taxon>
        <taxon>Squamata</taxon>
        <taxon>Bifurcata</taxon>
        <taxon>Unidentata</taxon>
        <taxon>Episquamata</taxon>
        <taxon>Toxicofera</taxon>
        <taxon>Serpentes</taxon>
        <taxon>Colubroidea</taxon>
        <taxon>Elapidae</taxon>
        <taxon>Hydrophiinae</taxon>
        <taxon>Notechis</taxon>
    </lineage>
</organism>
<dbReference type="GO" id="GO:0032040">
    <property type="term" value="C:small-subunit processome"/>
    <property type="evidence" value="ECO:0007669"/>
    <property type="project" value="TreeGrafter"/>
</dbReference>
<dbReference type="GO" id="GO:0030686">
    <property type="term" value="C:90S preribosome"/>
    <property type="evidence" value="ECO:0007669"/>
    <property type="project" value="TreeGrafter"/>
</dbReference>
<dbReference type="PANTHER" id="PTHR17695:SF11">
    <property type="entry name" value="SMALL SUBUNIT PROCESSOME COMPONENT 20 HOMOLOG"/>
    <property type="match status" value="1"/>
</dbReference>
<keyword evidence="2" id="KW-1185">Reference proteome</keyword>
<name>A0A6J1W264_9SAUR</name>
<proteinExistence type="predicted"/>
<evidence type="ECO:0000259" key="1">
    <source>
        <dbReference type="Pfam" id="PF20416"/>
    </source>
</evidence>
<dbReference type="Pfam" id="PF20416">
    <property type="entry name" value="UTP20"/>
    <property type="match status" value="1"/>
</dbReference>